<dbReference type="OrthoDB" id="9795789at2"/>
<gene>
    <name evidence="4" type="ORF">E5225_11565</name>
</gene>
<proteinExistence type="predicted"/>
<dbReference type="KEGG" id="celz:E5225_11565"/>
<dbReference type="InterPro" id="IPR002173">
    <property type="entry name" value="Carboh/pur_kinase_PfkB_CS"/>
</dbReference>
<dbReference type="Pfam" id="PF00294">
    <property type="entry name" value="PfkB"/>
    <property type="match status" value="1"/>
</dbReference>
<evidence type="ECO:0000313" key="5">
    <source>
        <dbReference type="Proteomes" id="UP000296469"/>
    </source>
</evidence>
<evidence type="ECO:0000256" key="1">
    <source>
        <dbReference type="ARBA" id="ARBA00022679"/>
    </source>
</evidence>
<keyword evidence="2 4" id="KW-0418">Kinase</keyword>
<dbReference type="InterPro" id="IPR052562">
    <property type="entry name" value="Ketohexokinase-related"/>
</dbReference>
<protein>
    <submittedName>
        <fullName evidence="4">Carbohydrate kinase</fullName>
    </submittedName>
</protein>
<name>A0A4P7SMW0_9CELL</name>
<evidence type="ECO:0000256" key="2">
    <source>
        <dbReference type="ARBA" id="ARBA00022777"/>
    </source>
</evidence>
<dbReference type="GO" id="GO:0016301">
    <property type="term" value="F:kinase activity"/>
    <property type="evidence" value="ECO:0007669"/>
    <property type="project" value="UniProtKB-KW"/>
</dbReference>
<dbReference type="EMBL" id="CP039291">
    <property type="protein sequence ID" value="QCB95361.1"/>
    <property type="molecule type" value="Genomic_DNA"/>
</dbReference>
<sequence length="322" mass="31019">MRTARGSGALVCCGLTTLDVQQTVEAVPGPDEKVVASDLEVTFGGPAANAAAVAVALGVPTRLVTALGTGPLADVARAGLAAAGVDVVDVAAGRPDVLPVSTVLVTRATGARAVASVNGTRAGGVVPAGPVDALLDGAAVVLVDGHLAGVATAVAAAARAAGVPVLLDGGSWKPGTAALLAHVDLAVLSADFALPAEVGQPAHGGARVPDEDVDALLDAVAAYGPGFVARSAGPGPVRVRSILAGGDGVRRSVVRPARLVPGAVVDTVGAGDVLHGAMAAALVRGAAPLPALAEGVRCATLSVEHRGARGWLAALRGAPAAG</sequence>
<evidence type="ECO:0000259" key="3">
    <source>
        <dbReference type="Pfam" id="PF00294"/>
    </source>
</evidence>
<organism evidence="4 5">
    <name type="scientific">Cellulomonas shaoxiangyii</name>
    <dbReference type="NCBI Taxonomy" id="2566013"/>
    <lineage>
        <taxon>Bacteria</taxon>
        <taxon>Bacillati</taxon>
        <taxon>Actinomycetota</taxon>
        <taxon>Actinomycetes</taxon>
        <taxon>Micrococcales</taxon>
        <taxon>Cellulomonadaceae</taxon>
        <taxon>Cellulomonas</taxon>
    </lineage>
</organism>
<dbReference type="Proteomes" id="UP000296469">
    <property type="component" value="Chromosome"/>
</dbReference>
<accession>A0A4P7SMW0</accession>
<evidence type="ECO:0000313" key="4">
    <source>
        <dbReference type="EMBL" id="QCB95361.1"/>
    </source>
</evidence>
<dbReference type="PANTHER" id="PTHR42774">
    <property type="entry name" value="PHOSPHOTRANSFERASE SYSTEM TRANSPORT PROTEIN"/>
    <property type="match status" value="1"/>
</dbReference>
<dbReference type="InterPro" id="IPR029056">
    <property type="entry name" value="Ribokinase-like"/>
</dbReference>
<keyword evidence="5" id="KW-1185">Reference proteome</keyword>
<dbReference type="InterPro" id="IPR011611">
    <property type="entry name" value="PfkB_dom"/>
</dbReference>
<dbReference type="SUPFAM" id="SSF53613">
    <property type="entry name" value="Ribokinase-like"/>
    <property type="match status" value="1"/>
</dbReference>
<dbReference type="PROSITE" id="PS00584">
    <property type="entry name" value="PFKB_KINASES_2"/>
    <property type="match status" value="1"/>
</dbReference>
<dbReference type="Gene3D" id="3.40.1190.20">
    <property type="match status" value="1"/>
</dbReference>
<reference evidence="4 5" key="1">
    <citation type="submission" date="2019-04" db="EMBL/GenBank/DDBJ databases">
        <title>Isolation and identification of Cellulomonas shaoxiangyii sp. Nov. isolated from feces of the Tibetan antelopes (Pantholops hodgsonii) in the Qinghai-Tibet plateau of China.</title>
        <authorList>
            <person name="Tian Z."/>
        </authorList>
    </citation>
    <scope>NUCLEOTIDE SEQUENCE [LARGE SCALE GENOMIC DNA]</scope>
    <source>
        <strain evidence="4 5">Z28</strain>
    </source>
</reference>
<keyword evidence="1" id="KW-0808">Transferase</keyword>
<dbReference type="PANTHER" id="PTHR42774:SF3">
    <property type="entry name" value="KETOHEXOKINASE"/>
    <property type="match status" value="1"/>
</dbReference>
<feature type="domain" description="Carbohydrate kinase PfkB" evidence="3">
    <location>
        <begin position="10"/>
        <end position="309"/>
    </location>
</feature>
<dbReference type="AlphaFoldDB" id="A0A4P7SMW0"/>